<feature type="binding site" evidence="6">
    <location>
        <begin position="224"/>
        <end position="228"/>
    </location>
    <ligand>
        <name>ATP</name>
        <dbReference type="ChEBI" id="CHEBI:30616"/>
    </ligand>
</feature>
<dbReference type="PIRSF" id="PIRSF000722">
    <property type="entry name" value="Acetate_prop_kin"/>
    <property type="match status" value="1"/>
</dbReference>
<dbReference type="EC" id="2.7.2.1" evidence="6"/>
<comment type="catalytic activity">
    <reaction evidence="6">
        <text>acetate + ATP = acetyl phosphate + ADP</text>
        <dbReference type="Rhea" id="RHEA:11352"/>
        <dbReference type="ChEBI" id="CHEBI:22191"/>
        <dbReference type="ChEBI" id="CHEBI:30089"/>
        <dbReference type="ChEBI" id="CHEBI:30616"/>
        <dbReference type="ChEBI" id="CHEBI:456216"/>
        <dbReference type="EC" id="2.7.2.1"/>
    </reaction>
</comment>
<comment type="pathway">
    <text evidence="6">Metabolic intermediate biosynthesis; acetyl-CoA biosynthesis; acetyl-CoA from acetate: step 1/2.</text>
</comment>
<dbReference type="CDD" id="cd24010">
    <property type="entry name" value="ASKHA_NBD_AcK_PK"/>
    <property type="match status" value="1"/>
</dbReference>
<feature type="site" description="Transition state stabilizer" evidence="6">
    <location>
        <position position="196"/>
    </location>
</feature>
<dbReference type="Pfam" id="PF00871">
    <property type="entry name" value="Acetate_kinase"/>
    <property type="match status" value="1"/>
</dbReference>
<feature type="binding site" evidence="6">
    <location>
        <begin position="346"/>
        <end position="350"/>
    </location>
    <ligand>
        <name>ATP</name>
        <dbReference type="ChEBI" id="CHEBI:30616"/>
    </ligand>
</feature>
<comment type="subcellular location">
    <subcellularLocation>
        <location evidence="6">Cytoplasm</location>
    </subcellularLocation>
</comment>
<keyword evidence="2 6" id="KW-0808">Transferase</keyword>
<proteinExistence type="inferred from homology"/>
<reference evidence="8" key="2">
    <citation type="submission" date="2024-02" db="EMBL/GenBank/DDBJ databases">
        <authorList>
            <person name="Prathaban M."/>
            <person name="Mythili R."/>
            <person name="Sharmila Devi N."/>
            <person name="Sobanaa M."/>
            <person name="Prathiviraj R."/>
            <person name="Selvin J."/>
        </authorList>
    </citation>
    <scope>NUCLEOTIDE SEQUENCE</scope>
    <source>
        <strain evidence="8">MP1014</strain>
    </source>
</reference>
<evidence type="ECO:0000256" key="3">
    <source>
        <dbReference type="ARBA" id="ARBA00022741"/>
    </source>
</evidence>
<keyword evidence="3 6" id="KW-0547">Nucleotide-binding</keyword>
<reference evidence="8" key="1">
    <citation type="journal article" date="2024" name="Antonie Van Leeuwenhoek">
        <title>Isoptericola haloaureus sp. nov., a dimorphic actinobacterium isolated from mangrove sediments of southeast India, implicating biosaline agricultural significance through nitrogen fixation and salt tolerance genes.</title>
        <authorList>
            <person name="Prathaban M."/>
            <person name="Prathiviraj R."/>
            <person name="Ravichandran M."/>
            <person name="Natarajan S.D."/>
            <person name="Sobanaa M."/>
            <person name="Hari Krishna Kumar S."/>
            <person name="Chandrasekar V."/>
            <person name="Selvin J."/>
        </authorList>
    </citation>
    <scope>NUCLEOTIDE SEQUENCE</scope>
    <source>
        <strain evidence="8">MP1014</strain>
    </source>
</reference>
<dbReference type="PROSITE" id="PS01075">
    <property type="entry name" value="ACETATE_KINASE_1"/>
    <property type="match status" value="1"/>
</dbReference>
<evidence type="ECO:0000256" key="6">
    <source>
        <dbReference type="HAMAP-Rule" id="MF_00020"/>
    </source>
</evidence>
<evidence type="ECO:0000256" key="5">
    <source>
        <dbReference type="ARBA" id="ARBA00022840"/>
    </source>
</evidence>
<keyword evidence="6" id="KW-0963">Cytoplasm</keyword>
<dbReference type="Gene3D" id="3.30.420.40">
    <property type="match status" value="2"/>
</dbReference>
<dbReference type="NCBIfam" id="TIGR00016">
    <property type="entry name" value="ackA"/>
    <property type="match status" value="1"/>
</dbReference>
<comment type="similarity">
    <text evidence="1 6 7">Belongs to the acetokinase family.</text>
</comment>
<comment type="function">
    <text evidence="6">Catalyzes the formation of acetyl phosphate from acetate and ATP. Can also catalyze the reverse reaction.</text>
</comment>
<evidence type="ECO:0000256" key="2">
    <source>
        <dbReference type="ARBA" id="ARBA00022679"/>
    </source>
</evidence>
<dbReference type="Proteomes" id="UP001310387">
    <property type="component" value="Unassembled WGS sequence"/>
</dbReference>
<sequence length="423" mass="44833">MSILPASERPNPYSAYGAHGSVLVLNSGSSSLKYQLVNPVGGEAIAAGTVERIGEPSGIVTHTFAGNRTRRELEVADHGAALRLALGMFDEIGPALHGAGIYAVGHRVVHGGAEFSGPVVVDDDVIDRIEALVPLAPLHNPANVQGIRVARELLGDVPHVAVFDTAFFQALPAEAYTYAIDRDVAREHDVRRYGFHGTSHQYVAGKVARVLGRRVEDLNTIVLHLGNGASASAVRGGVPIDTSMGLTPLEGLVMGTRSGDVDPAVVFHLARNAGMDIDELDTLLNKRSGVLGLSGVNDFRELHRLVEEGDEDAALALDVYVHRLRKYVGAYTALLGRVDVIAFTAGVGENDAVVRAAVCADLEALGIAVDDDRNAARGQERIISPDWTKTLVMVIPTMEELAIARQSVEAVDRLHPSAAVATG</sequence>
<dbReference type="GO" id="GO:0008776">
    <property type="term" value="F:acetate kinase activity"/>
    <property type="evidence" value="ECO:0007669"/>
    <property type="project" value="UniProtKB-EC"/>
</dbReference>
<evidence type="ECO:0000313" key="8">
    <source>
        <dbReference type="EMBL" id="MEG3615857.1"/>
    </source>
</evidence>
<evidence type="ECO:0000256" key="4">
    <source>
        <dbReference type="ARBA" id="ARBA00022777"/>
    </source>
</evidence>
<accession>A0ABU7Z8Y7</accession>
<keyword evidence="4 6" id="KW-0418">Kinase</keyword>
<keyword evidence="5 6" id="KW-0067">ATP-binding</keyword>
<dbReference type="InterPro" id="IPR000890">
    <property type="entry name" value="Aliphatic_acid_kin_short-chain"/>
</dbReference>
<comment type="subunit">
    <text evidence="6">Homodimer.</text>
</comment>
<comment type="caution">
    <text evidence="8">The sequence shown here is derived from an EMBL/GenBank/DDBJ whole genome shotgun (WGS) entry which is preliminary data.</text>
</comment>
<dbReference type="PRINTS" id="PR00471">
    <property type="entry name" value="ACETATEKNASE"/>
</dbReference>
<dbReference type="InterPro" id="IPR023865">
    <property type="entry name" value="Aliphatic_acid_kinase_CS"/>
</dbReference>
<organism evidence="8 9">
    <name type="scientific">Isoptericola haloaureus</name>
    <dbReference type="NCBI Taxonomy" id="1542902"/>
    <lineage>
        <taxon>Bacteria</taxon>
        <taxon>Bacillati</taxon>
        <taxon>Actinomycetota</taxon>
        <taxon>Actinomycetes</taxon>
        <taxon>Micrococcales</taxon>
        <taxon>Promicromonosporaceae</taxon>
        <taxon>Isoptericola</taxon>
    </lineage>
</organism>
<dbReference type="EMBL" id="JBAGLP010000118">
    <property type="protein sequence ID" value="MEG3615857.1"/>
    <property type="molecule type" value="Genomic_DNA"/>
</dbReference>
<evidence type="ECO:0000313" key="9">
    <source>
        <dbReference type="Proteomes" id="UP001310387"/>
    </source>
</evidence>
<feature type="binding site" evidence="6">
    <location>
        <position position="26"/>
    </location>
    <ligand>
        <name>Mg(2+)</name>
        <dbReference type="ChEBI" id="CHEBI:18420"/>
    </ligand>
</feature>
<keyword evidence="9" id="KW-1185">Reference proteome</keyword>
<dbReference type="InterPro" id="IPR004372">
    <property type="entry name" value="Ac/propionate_kinase"/>
</dbReference>
<feature type="binding site" evidence="6">
    <location>
        <begin position="298"/>
        <end position="300"/>
    </location>
    <ligand>
        <name>ATP</name>
        <dbReference type="ChEBI" id="CHEBI:30616"/>
    </ligand>
</feature>
<feature type="site" description="Transition state stabilizer" evidence="6">
    <location>
        <position position="257"/>
    </location>
</feature>
<keyword evidence="6" id="KW-0460">Magnesium</keyword>
<dbReference type="PANTHER" id="PTHR21060">
    <property type="entry name" value="ACETATE KINASE"/>
    <property type="match status" value="1"/>
</dbReference>
<evidence type="ECO:0000256" key="7">
    <source>
        <dbReference type="RuleBase" id="RU003835"/>
    </source>
</evidence>
<dbReference type="PANTHER" id="PTHR21060:SF15">
    <property type="entry name" value="ACETATE KINASE-RELATED"/>
    <property type="match status" value="1"/>
</dbReference>
<feature type="binding site" evidence="6">
    <location>
        <position position="399"/>
    </location>
    <ligand>
        <name>Mg(2+)</name>
        <dbReference type="ChEBI" id="CHEBI:18420"/>
    </ligand>
</feature>
<dbReference type="SUPFAM" id="SSF53067">
    <property type="entry name" value="Actin-like ATPase domain"/>
    <property type="match status" value="2"/>
</dbReference>
<dbReference type="PROSITE" id="PS01076">
    <property type="entry name" value="ACETATE_KINASE_2"/>
    <property type="match status" value="1"/>
</dbReference>
<dbReference type="InterPro" id="IPR043129">
    <property type="entry name" value="ATPase_NBD"/>
</dbReference>
<evidence type="ECO:0000256" key="1">
    <source>
        <dbReference type="ARBA" id="ARBA00008748"/>
    </source>
</evidence>
<feature type="binding site" evidence="6">
    <location>
        <position position="107"/>
    </location>
    <ligand>
        <name>substrate</name>
    </ligand>
</feature>
<dbReference type="HAMAP" id="MF_00020">
    <property type="entry name" value="Acetate_kinase"/>
    <property type="match status" value="1"/>
</dbReference>
<protein>
    <recommendedName>
        <fullName evidence="6">Acetate kinase</fullName>
        <ecNumber evidence="6">2.7.2.1</ecNumber>
    </recommendedName>
    <alternativeName>
        <fullName evidence="6">Acetokinase</fullName>
    </alternativeName>
</protein>
<feature type="binding site" evidence="6">
    <location>
        <position position="33"/>
    </location>
    <ligand>
        <name>ATP</name>
        <dbReference type="ChEBI" id="CHEBI:30616"/>
    </ligand>
</feature>
<name>A0ABU7Z8Y7_9MICO</name>
<comment type="cofactor">
    <cofactor evidence="6">
        <name>Mg(2+)</name>
        <dbReference type="ChEBI" id="CHEBI:18420"/>
    </cofactor>
    <cofactor evidence="6">
        <name>Mn(2+)</name>
        <dbReference type="ChEBI" id="CHEBI:29035"/>
    </cofactor>
    <text evidence="6">Mg(2+). Can also accept Mn(2+).</text>
</comment>
<dbReference type="RefSeq" id="WP_332902450.1">
    <property type="nucleotide sequence ID" value="NZ_JBAGLP010000118.1"/>
</dbReference>
<gene>
    <name evidence="6" type="primary">ackA</name>
    <name evidence="8" type="ORF">V5O49_12040</name>
</gene>
<feature type="active site" description="Proton donor/acceptor" evidence="6">
    <location>
        <position position="164"/>
    </location>
</feature>
<keyword evidence="6" id="KW-0479">Metal-binding</keyword>